<evidence type="ECO:0000256" key="11">
    <source>
        <dbReference type="SAM" id="SignalP"/>
    </source>
</evidence>
<dbReference type="InterPro" id="IPR016017">
    <property type="entry name" value="GDNF/GAS1"/>
</dbReference>
<protein>
    <submittedName>
        <fullName evidence="13">GDNF family receptor alpha-2</fullName>
    </submittedName>
</protein>
<dbReference type="InterPro" id="IPR003438">
    <property type="entry name" value="GDNF_rcpt"/>
</dbReference>
<evidence type="ECO:0000256" key="9">
    <source>
        <dbReference type="ARBA" id="ARBA00023288"/>
    </source>
</evidence>
<evidence type="ECO:0000256" key="10">
    <source>
        <dbReference type="SAM" id="MobiDB-lite"/>
    </source>
</evidence>
<dbReference type="GO" id="GO:0038023">
    <property type="term" value="F:signaling receptor activity"/>
    <property type="evidence" value="ECO:0007669"/>
    <property type="project" value="InterPro"/>
</dbReference>
<evidence type="ECO:0000256" key="2">
    <source>
        <dbReference type="ARBA" id="ARBA00005961"/>
    </source>
</evidence>
<dbReference type="SMART" id="SM00907">
    <property type="entry name" value="GDNF"/>
    <property type="match status" value="3"/>
</dbReference>
<evidence type="ECO:0000259" key="12">
    <source>
        <dbReference type="SMART" id="SM00907"/>
    </source>
</evidence>
<evidence type="ECO:0000313" key="14">
    <source>
        <dbReference type="Proteomes" id="UP001174136"/>
    </source>
</evidence>
<feature type="chain" id="PRO_5041294013" evidence="11">
    <location>
        <begin position="24"/>
        <end position="547"/>
    </location>
</feature>
<dbReference type="PANTHER" id="PTHR10269:SF4">
    <property type="entry name" value="GDNF FAMILY RECEPTOR ALPHA-2"/>
    <property type="match status" value="1"/>
</dbReference>
<name>A0AA47M1P4_MERPO</name>
<keyword evidence="14" id="KW-1185">Reference proteome</keyword>
<dbReference type="PRINTS" id="PR01316">
    <property type="entry name" value="GDNFRECEPTOR"/>
</dbReference>
<feature type="signal peptide" evidence="11">
    <location>
        <begin position="1"/>
        <end position="23"/>
    </location>
</feature>
<comment type="caution">
    <text evidence="13">The sequence shown here is derived from an EMBL/GenBank/DDBJ whole genome shotgun (WGS) entry which is preliminary data.</text>
</comment>
<dbReference type="InterPro" id="IPR037193">
    <property type="entry name" value="GDNF_alpha"/>
</dbReference>
<evidence type="ECO:0000313" key="13">
    <source>
        <dbReference type="EMBL" id="KAK0131978.1"/>
    </source>
</evidence>
<dbReference type="GO" id="GO:0043235">
    <property type="term" value="C:receptor complex"/>
    <property type="evidence" value="ECO:0007669"/>
    <property type="project" value="TreeGrafter"/>
</dbReference>
<evidence type="ECO:0000256" key="3">
    <source>
        <dbReference type="ARBA" id="ARBA00022475"/>
    </source>
</evidence>
<sequence length="547" mass="59486">MKSATMWNYIYVLLLLLAKRFTAKLGLDGGSVSRVAGFAITFQGGSSRVEWGGVDRAVTSWGGSSSGSSGLALAGDDPGVLLSTVSPQPEEGQAKWVDCVKATDMCNQNPHCSSRYRVMRQCLVGKEKDSMLDTNRECRAALEVLLLSPLYECRCKRGMKKELQCLQSYWSIHMGLTEGGEFYETSPYEPVAPVRQPDKLGLASIISGMHTVAPSRFQCPEADRKCNPCLDAAKACNLNGTCKKQRSAYIATCNSSGKSGADAAKGGDTCNKKRCHKALRQFLDRVPPEYSHQLLFCPCLHEGCAERRRQTIVPDCSFKDRVKPNCLELRRVCRQDPLCRSRLADFHMNCIVTQHTVSSCPNDDNYQACLASYARLIGTDMTPNYVDNSYSNWTVSPWCSCKGSGNQEEECVNFLQDFTENTCLRNAIQAFGYGADNAQNKDGSVPGPSATAKPGPDESTSTSETLYIPNDVQPGDEAQGKEYGPKCNLAKGYTCRDESPLEPVSGYGGLSRPQVPPGAASAGVRASSHWALLPGLALALILVQHAL</sequence>
<dbReference type="AlphaFoldDB" id="A0AA47M1P4"/>
<organism evidence="13 14">
    <name type="scientific">Merluccius polli</name>
    <name type="common">Benguela hake</name>
    <name type="synonym">Merluccius cadenati</name>
    <dbReference type="NCBI Taxonomy" id="89951"/>
    <lineage>
        <taxon>Eukaryota</taxon>
        <taxon>Metazoa</taxon>
        <taxon>Chordata</taxon>
        <taxon>Craniata</taxon>
        <taxon>Vertebrata</taxon>
        <taxon>Euteleostomi</taxon>
        <taxon>Actinopterygii</taxon>
        <taxon>Neopterygii</taxon>
        <taxon>Teleostei</taxon>
        <taxon>Neoteleostei</taxon>
        <taxon>Acanthomorphata</taxon>
        <taxon>Zeiogadaria</taxon>
        <taxon>Gadariae</taxon>
        <taxon>Gadiformes</taxon>
        <taxon>Gadoidei</taxon>
        <taxon>Merlucciidae</taxon>
        <taxon>Merluccius</taxon>
    </lineage>
</organism>
<keyword evidence="5 11" id="KW-0732">Signal</keyword>
<dbReference type="Pfam" id="PF02351">
    <property type="entry name" value="GDNF"/>
    <property type="match status" value="3"/>
</dbReference>
<keyword evidence="6" id="KW-0472">Membrane</keyword>
<evidence type="ECO:0000256" key="8">
    <source>
        <dbReference type="ARBA" id="ARBA00023180"/>
    </source>
</evidence>
<keyword evidence="7 13" id="KW-0675">Receptor</keyword>
<dbReference type="Gene3D" id="1.10.220.110">
    <property type="entry name" value="GDNF binding domain"/>
    <property type="match status" value="1"/>
</dbReference>
<keyword evidence="4" id="KW-0336">GPI-anchor</keyword>
<dbReference type="GO" id="GO:0007399">
    <property type="term" value="P:nervous system development"/>
    <property type="evidence" value="ECO:0007669"/>
    <property type="project" value="TreeGrafter"/>
</dbReference>
<accession>A0AA47M1P4</accession>
<dbReference type="EMBL" id="JAOPHQ010006310">
    <property type="protein sequence ID" value="KAK0131978.1"/>
    <property type="molecule type" value="Genomic_DNA"/>
</dbReference>
<proteinExistence type="inferred from homology"/>
<feature type="region of interest" description="Disordered" evidence="10">
    <location>
        <begin position="435"/>
        <end position="483"/>
    </location>
</feature>
<dbReference type="PANTHER" id="PTHR10269">
    <property type="entry name" value="GDNF RECEPTOR ALPHA"/>
    <property type="match status" value="1"/>
</dbReference>
<dbReference type="Proteomes" id="UP001174136">
    <property type="component" value="Unassembled WGS sequence"/>
</dbReference>
<evidence type="ECO:0000256" key="1">
    <source>
        <dbReference type="ARBA" id="ARBA00004609"/>
    </source>
</evidence>
<reference evidence="13" key="1">
    <citation type="journal article" date="2023" name="Front. Mar. Sci.">
        <title>A new Merluccius polli reference genome to investigate the effects of global change in West African waters.</title>
        <authorList>
            <person name="Mateo J.L."/>
            <person name="Blanco-Fernandez C."/>
            <person name="Garcia-Vazquez E."/>
            <person name="Machado-Schiaffino G."/>
        </authorList>
    </citation>
    <scope>NUCLEOTIDE SEQUENCE</scope>
    <source>
        <strain evidence="13">C29</strain>
        <tissue evidence="13">Fin</tissue>
    </source>
</reference>
<keyword evidence="3" id="KW-1003">Cell membrane</keyword>
<evidence type="ECO:0000256" key="7">
    <source>
        <dbReference type="ARBA" id="ARBA00023170"/>
    </source>
</evidence>
<comment type="similarity">
    <text evidence="2">Belongs to the GDNFR family.</text>
</comment>
<dbReference type="GO" id="GO:0007169">
    <property type="term" value="P:cell surface receptor protein tyrosine kinase signaling pathway"/>
    <property type="evidence" value="ECO:0007669"/>
    <property type="project" value="UniProtKB-ARBA"/>
</dbReference>
<feature type="domain" description="GDNF/GAS1" evidence="12">
    <location>
        <begin position="326"/>
        <end position="423"/>
    </location>
</feature>
<dbReference type="GO" id="GO:0009897">
    <property type="term" value="C:external side of plasma membrane"/>
    <property type="evidence" value="ECO:0007669"/>
    <property type="project" value="TreeGrafter"/>
</dbReference>
<feature type="domain" description="GDNF/GAS1" evidence="12">
    <location>
        <begin position="229"/>
        <end position="316"/>
    </location>
</feature>
<keyword evidence="9" id="KW-0449">Lipoprotein</keyword>
<evidence type="ECO:0000256" key="4">
    <source>
        <dbReference type="ARBA" id="ARBA00022622"/>
    </source>
</evidence>
<evidence type="ECO:0000256" key="6">
    <source>
        <dbReference type="ARBA" id="ARBA00023136"/>
    </source>
</evidence>
<dbReference type="FunFam" id="1.10.220.110:FF:000001">
    <property type="entry name" value="GDNF family receptor alpha"/>
    <property type="match status" value="1"/>
</dbReference>
<evidence type="ECO:0000256" key="5">
    <source>
        <dbReference type="ARBA" id="ARBA00022729"/>
    </source>
</evidence>
<feature type="domain" description="GDNF/GAS1" evidence="12">
    <location>
        <begin position="99"/>
        <end position="177"/>
    </location>
</feature>
<keyword evidence="8" id="KW-0325">Glycoprotein</keyword>
<comment type="subcellular location">
    <subcellularLocation>
        <location evidence="1">Cell membrane</location>
        <topology evidence="1">Lipid-anchor</topology>
        <topology evidence="1">GPI-anchor</topology>
    </subcellularLocation>
</comment>
<dbReference type="SUPFAM" id="SSF110035">
    <property type="entry name" value="GDNF receptor-like"/>
    <property type="match status" value="1"/>
</dbReference>
<gene>
    <name evidence="13" type="primary">GFRA2_3</name>
    <name evidence="13" type="ORF">N1851_033233</name>
</gene>